<name>A0A0P0Y7K6_ORYSJ</name>
<keyword evidence="2" id="KW-1185">Reference proteome</keyword>
<sequence>RSRSCRGQRARAGCRVERDIVAAVDLAMVCHAHVDVICSNNGIASAIPSATLAALDLNDYNCVMDVNARSLVTLDLDDRVIALDLNISSSTRCASWPLTARAASCARPARWRWSAALDLAHTPHRRRPSSAWCERWRGSWHGTVCG</sequence>
<dbReference type="STRING" id="39947.A0A0P0Y7K6"/>
<evidence type="ECO:0000313" key="1">
    <source>
        <dbReference type="EMBL" id="BAT16103.1"/>
    </source>
</evidence>
<reference evidence="1 2" key="3">
    <citation type="journal article" date="2013" name="Rice">
        <title>Improvement of the Oryza sativa Nipponbare reference genome using next generation sequence and optical map data.</title>
        <authorList>
            <person name="Kawahara Y."/>
            <person name="de la Bastide M."/>
            <person name="Hamilton J.P."/>
            <person name="Kanamori H."/>
            <person name="McCombie W.R."/>
            <person name="Ouyang S."/>
            <person name="Schwartz D.C."/>
            <person name="Tanaka T."/>
            <person name="Wu J."/>
            <person name="Zhou S."/>
            <person name="Childs K.L."/>
            <person name="Davidson R.M."/>
            <person name="Lin H."/>
            <person name="Quesada-Ocampo L."/>
            <person name="Vaillancourt B."/>
            <person name="Sakai H."/>
            <person name="Lee S.S."/>
            <person name="Kim J."/>
            <person name="Numa H."/>
            <person name="Itoh T."/>
            <person name="Buell C.R."/>
            <person name="Matsumoto T."/>
        </authorList>
    </citation>
    <scope>NUCLEOTIDE SEQUENCE [LARGE SCALE GENOMIC DNA]</scope>
    <source>
        <strain evidence="2">cv. Nipponbare</strain>
    </source>
</reference>
<dbReference type="InParanoid" id="A0A0P0Y7K6"/>
<reference evidence="1 2" key="2">
    <citation type="journal article" date="2013" name="Plant Cell Physiol.">
        <title>Rice Annotation Project Database (RAP-DB): an integrative and interactive database for rice genomics.</title>
        <authorList>
            <person name="Sakai H."/>
            <person name="Lee S.S."/>
            <person name="Tanaka T."/>
            <person name="Numa H."/>
            <person name="Kim J."/>
            <person name="Kawahara Y."/>
            <person name="Wakimoto H."/>
            <person name="Yang C.C."/>
            <person name="Iwamoto M."/>
            <person name="Abe T."/>
            <person name="Yamada Y."/>
            <person name="Muto A."/>
            <person name="Inokuchi H."/>
            <person name="Ikemura T."/>
            <person name="Matsumoto T."/>
            <person name="Sasaki T."/>
            <person name="Itoh T."/>
        </authorList>
    </citation>
    <scope>NUCLEOTIDE SEQUENCE [LARGE SCALE GENOMIC DNA]</scope>
    <source>
        <strain evidence="2">cv. Nipponbare</strain>
    </source>
</reference>
<reference evidence="2" key="1">
    <citation type="journal article" date="2005" name="Nature">
        <title>The map-based sequence of the rice genome.</title>
        <authorList>
            <consortium name="International rice genome sequencing project (IRGSP)"/>
            <person name="Matsumoto T."/>
            <person name="Wu J."/>
            <person name="Kanamori H."/>
            <person name="Katayose Y."/>
            <person name="Fujisawa M."/>
            <person name="Namiki N."/>
            <person name="Mizuno H."/>
            <person name="Yamamoto K."/>
            <person name="Antonio B.A."/>
            <person name="Baba T."/>
            <person name="Sakata K."/>
            <person name="Nagamura Y."/>
            <person name="Aoki H."/>
            <person name="Arikawa K."/>
            <person name="Arita K."/>
            <person name="Bito T."/>
            <person name="Chiden Y."/>
            <person name="Fujitsuka N."/>
            <person name="Fukunaka R."/>
            <person name="Hamada M."/>
            <person name="Harada C."/>
            <person name="Hayashi A."/>
            <person name="Hijishita S."/>
            <person name="Honda M."/>
            <person name="Hosokawa S."/>
            <person name="Ichikawa Y."/>
            <person name="Idonuma A."/>
            <person name="Iijima M."/>
            <person name="Ikeda M."/>
            <person name="Ikeno M."/>
            <person name="Ito K."/>
            <person name="Ito S."/>
            <person name="Ito T."/>
            <person name="Ito Y."/>
            <person name="Ito Y."/>
            <person name="Iwabuchi A."/>
            <person name="Kamiya K."/>
            <person name="Karasawa W."/>
            <person name="Kurita K."/>
            <person name="Katagiri S."/>
            <person name="Kikuta A."/>
            <person name="Kobayashi H."/>
            <person name="Kobayashi N."/>
            <person name="Machita K."/>
            <person name="Maehara T."/>
            <person name="Masukawa M."/>
            <person name="Mizubayashi T."/>
            <person name="Mukai Y."/>
            <person name="Nagasaki H."/>
            <person name="Nagata Y."/>
            <person name="Naito S."/>
            <person name="Nakashima M."/>
            <person name="Nakama Y."/>
            <person name="Nakamichi Y."/>
            <person name="Nakamura M."/>
            <person name="Meguro A."/>
            <person name="Negishi M."/>
            <person name="Ohta I."/>
            <person name="Ohta T."/>
            <person name="Okamoto M."/>
            <person name="Ono N."/>
            <person name="Saji S."/>
            <person name="Sakaguchi M."/>
            <person name="Sakai K."/>
            <person name="Shibata M."/>
            <person name="Shimokawa T."/>
            <person name="Song J."/>
            <person name="Takazaki Y."/>
            <person name="Terasawa K."/>
            <person name="Tsugane M."/>
            <person name="Tsuji K."/>
            <person name="Ueda S."/>
            <person name="Waki K."/>
            <person name="Yamagata H."/>
            <person name="Yamamoto M."/>
            <person name="Yamamoto S."/>
            <person name="Yamane H."/>
            <person name="Yoshiki S."/>
            <person name="Yoshihara R."/>
            <person name="Yukawa K."/>
            <person name="Zhong H."/>
            <person name="Yano M."/>
            <person name="Yuan Q."/>
            <person name="Ouyang S."/>
            <person name="Liu J."/>
            <person name="Jones K.M."/>
            <person name="Gansberger K."/>
            <person name="Moffat K."/>
            <person name="Hill J."/>
            <person name="Bera J."/>
            <person name="Fadrosh D."/>
            <person name="Jin S."/>
            <person name="Johri S."/>
            <person name="Kim M."/>
            <person name="Overton L."/>
            <person name="Reardon M."/>
            <person name="Tsitrin T."/>
            <person name="Vuong H."/>
            <person name="Weaver B."/>
            <person name="Ciecko A."/>
            <person name="Tallon L."/>
            <person name="Jackson J."/>
            <person name="Pai G."/>
            <person name="Aken S.V."/>
            <person name="Utterback T."/>
            <person name="Reidmuller S."/>
            <person name="Feldblyum T."/>
            <person name="Hsiao J."/>
            <person name="Zismann V."/>
            <person name="Iobst S."/>
            <person name="de Vazeille A.R."/>
            <person name="Buell C.R."/>
            <person name="Ying K."/>
            <person name="Li Y."/>
            <person name="Lu T."/>
            <person name="Huang Y."/>
            <person name="Zhao Q."/>
            <person name="Feng Q."/>
            <person name="Zhang L."/>
            <person name="Zhu J."/>
            <person name="Weng Q."/>
            <person name="Mu J."/>
            <person name="Lu Y."/>
            <person name="Fan D."/>
            <person name="Liu Y."/>
            <person name="Guan J."/>
            <person name="Zhang Y."/>
            <person name="Yu S."/>
            <person name="Liu X."/>
            <person name="Zhang Y."/>
            <person name="Hong G."/>
            <person name="Han B."/>
            <person name="Choisne N."/>
            <person name="Demange N."/>
            <person name="Orjeda G."/>
            <person name="Samain S."/>
            <person name="Cattolico L."/>
            <person name="Pelletier E."/>
            <person name="Couloux A."/>
            <person name="Segurens B."/>
            <person name="Wincker P."/>
            <person name="D'Hont A."/>
            <person name="Scarpelli C."/>
            <person name="Weissenbach J."/>
            <person name="Salanoubat M."/>
            <person name="Quetier F."/>
            <person name="Yu Y."/>
            <person name="Kim H.R."/>
            <person name="Rambo T."/>
            <person name="Currie J."/>
            <person name="Collura K."/>
            <person name="Luo M."/>
            <person name="Yang T."/>
            <person name="Ammiraju J.S.S."/>
            <person name="Engler F."/>
            <person name="Soderlund C."/>
            <person name="Wing R.A."/>
            <person name="Palmer L.E."/>
            <person name="de la Bastide M."/>
            <person name="Spiegel L."/>
            <person name="Nascimento L."/>
            <person name="Zutavern T."/>
            <person name="O'Shaughnessy A."/>
            <person name="Dike S."/>
            <person name="Dedhia N."/>
            <person name="Preston R."/>
            <person name="Balija V."/>
            <person name="McCombie W.R."/>
            <person name="Chow T."/>
            <person name="Chen H."/>
            <person name="Chung M."/>
            <person name="Chen C."/>
            <person name="Shaw J."/>
            <person name="Wu H."/>
            <person name="Hsiao K."/>
            <person name="Chao Y."/>
            <person name="Chu M."/>
            <person name="Cheng C."/>
            <person name="Hour A."/>
            <person name="Lee P."/>
            <person name="Lin S."/>
            <person name="Lin Y."/>
            <person name="Liou J."/>
            <person name="Liu S."/>
            <person name="Hsing Y."/>
            <person name="Raghuvanshi S."/>
            <person name="Mohanty A."/>
            <person name="Bharti A.K."/>
            <person name="Gaur A."/>
            <person name="Gupta V."/>
            <person name="Kumar D."/>
            <person name="Ravi V."/>
            <person name="Vij S."/>
            <person name="Kapur A."/>
            <person name="Khurana P."/>
            <person name="Khurana P."/>
            <person name="Khurana J.P."/>
            <person name="Tyagi A.K."/>
            <person name="Gaikwad K."/>
            <person name="Singh A."/>
            <person name="Dalal V."/>
            <person name="Srivastava S."/>
            <person name="Dixit A."/>
            <person name="Pal A.K."/>
            <person name="Ghazi I.A."/>
            <person name="Yadav M."/>
            <person name="Pandit A."/>
            <person name="Bhargava A."/>
            <person name="Sureshbabu K."/>
            <person name="Batra K."/>
            <person name="Sharma T.R."/>
            <person name="Mohapatra T."/>
            <person name="Singh N.K."/>
            <person name="Messing J."/>
            <person name="Nelson A.B."/>
            <person name="Fuks G."/>
            <person name="Kavchok S."/>
            <person name="Keizer G."/>
            <person name="Linton E."/>
            <person name="Llaca V."/>
            <person name="Song R."/>
            <person name="Tanyolac B."/>
            <person name="Young S."/>
            <person name="Ho-Il K."/>
            <person name="Hahn J.H."/>
            <person name="Sangsakoo G."/>
            <person name="Vanavichit A."/>
            <person name="de Mattos Luiz.A.T."/>
            <person name="Zimmer P.D."/>
            <person name="Malone G."/>
            <person name="Dellagostin O."/>
            <person name="de Oliveira A.C."/>
            <person name="Bevan M."/>
            <person name="Bancroft I."/>
            <person name="Minx P."/>
            <person name="Cordum H."/>
            <person name="Wilson R."/>
            <person name="Cheng Z."/>
            <person name="Jin W."/>
            <person name="Jiang J."/>
            <person name="Leong S.A."/>
            <person name="Iwama H."/>
            <person name="Gojobori T."/>
            <person name="Itoh T."/>
            <person name="Niimura Y."/>
            <person name="Fujii Y."/>
            <person name="Habara T."/>
            <person name="Sakai H."/>
            <person name="Sato Y."/>
            <person name="Wilson G."/>
            <person name="Kumar K."/>
            <person name="McCouch S."/>
            <person name="Juretic N."/>
            <person name="Hoen D."/>
            <person name="Wright S."/>
            <person name="Bruskiewich R."/>
            <person name="Bureau T."/>
            <person name="Miyao A."/>
            <person name="Hirochika H."/>
            <person name="Nishikawa T."/>
            <person name="Kadowaki K."/>
            <person name="Sugiura M."/>
            <person name="Burr B."/>
            <person name="Sasaki T."/>
        </authorList>
    </citation>
    <scope>NUCLEOTIDE SEQUENCE [LARGE SCALE GENOMIC DNA]</scope>
    <source>
        <strain evidence="2">cv. Nipponbare</strain>
    </source>
</reference>
<dbReference type="Gramene" id="Os12t0175600-00">
    <property type="protein sequence ID" value="Os12t0175600-00"/>
    <property type="gene ID" value="Os12g0175600"/>
</dbReference>
<dbReference type="AlphaFoldDB" id="A0A0P0Y7K6"/>
<accession>A0A0P0Y7K6</accession>
<dbReference type="EMBL" id="AP014968">
    <property type="protein sequence ID" value="BAT16103.1"/>
    <property type="molecule type" value="Genomic_DNA"/>
</dbReference>
<gene>
    <name evidence="1" type="ordered locus">Os12g0175600</name>
    <name evidence="1" type="ORF">OSNPB_120175600</name>
</gene>
<proteinExistence type="predicted"/>
<protein>
    <submittedName>
        <fullName evidence="1">Os12g0175600 protein</fullName>
    </submittedName>
</protein>
<dbReference type="Proteomes" id="UP000059680">
    <property type="component" value="Chromosome 12"/>
</dbReference>
<feature type="non-terminal residue" evidence="1">
    <location>
        <position position="1"/>
    </location>
</feature>
<organism evidence="1 2">
    <name type="scientific">Oryza sativa subsp. japonica</name>
    <name type="common">Rice</name>
    <dbReference type="NCBI Taxonomy" id="39947"/>
    <lineage>
        <taxon>Eukaryota</taxon>
        <taxon>Viridiplantae</taxon>
        <taxon>Streptophyta</taxon>
        <taxon>Embryophyta</taxon>
        <taxon>Tracheophyta</taxon>
        <taxon>Spermatophyta</taxon>
        <taxon>Magnoliopsida</taxon>
        <taxon>Liliopsida</taxon>
        <taxon>Poales</taxon>
        <taxon>Poaceae</taxon>
        <taxon>BOP clade</taxon>
        <taxon>Oryzoideae</taxon>
        <taxon>Oryzeae</taxon>
        <taxon>Oryzinae</taxon>
        <taxon>Oryza</taxon>
        <taxon>Oryza sativa</taxon>
    </lineage>
</organism>
<dbReference type="PaxDb" id="39947-A0A0P0Y7K6"/>
<evidence type="ECO:0000313" key="2">
    <source>
        <dbReference type="Proteomes" id="UP000059680"/>
    </source>
</evidence>